<name>A0ABQ7CMI4_BRACR</name>
<evidence type="ECO:0000313" key="1">
    <source>
        <dbReference type="EMBL" id="KAF3560604.1"/>
    </source>
</evidence>
<dbReference type="Proteomes" id="UP000266723">
    <property type="component" value="Unassembled WGS sequence"/>
</dbReference>
<comment type="caution">
    <text evidence="1">The sequence shown here is derived from an EMBL/GenBank/DDBJ whole genome shotgun (WGS) entry which is preliminary data.</text>
</comment>
<organism evidence="1 2">
    <name type="scientific">Brassica cretica</name>
    <name type="common">Mustard</name>
    <dbReference type="NCBI Taxonomy" id="69181"/>
    <lineage>
        <taxon>Eukaryota</taxon>
        <taxon>Viridiplantae</taxon>
        <taxon>Streptophyta</taxon>
        <taxon>Embryophyta</taxon>
        <taxon>Tracheophyta</taxon>
        <taxon>Spermatophyta</taxon>
        <taxon>Magnoliopsida</taxon>
        <taxon>eudicotyledons</taxon>
        <taxon>Gunneridae</taxon>
        <taxon>Pentapetalae</taxon>
        <taxon>rosids</taxon>
        <taxon>malvids</taxon>
        <taxon>Brassicales</taxon>
        <taxon>Brassicaceae</taxon>
        <taxon>Brassiceae</taxon>
        <taxon>Brassica</taxon>
    </lineage>
</organism>
<evidence type="ECO:0000313" key="2">
    <source>
        <dbReference type="Proteomes" id="UP000266723"/>
    </source>
</evidence>
<keyword evidence="2" id="KW-1185">Reference proteome</keyword>
<gene>
    <name evidence="1" type="ORF">DY000_02015492</name>
</gene>
<sequence>MAVVGFLSEKGSLSGTKAKNGERVAMERRLDEAVEVVFDMLANSLSPDMIGGSLCSLFGGNSGPVPFPASMRRFNYGNSLHVLRIIVKLVLVLNFVEL</sequence>
<protein>
    <submittedName>
        <fullName evidence="1">Uncharacterized protein</fullName>
    </submittedName>
</protein>
<reference evidence="1 2" key="1">
    <citation type="journal article" date="2020" name="BMC Genomics">
        <title>Intraspecific diversification of the crop wild relative Brassica cretica Lam. using demographic model selection.</title>
        <authorList>
            <person name="Kioukis A."/>
            <person name="Michalopoulou V.A."/>
            <person name="Briers L."/>
            <person name="Pirintsos S."/>
            <person name="Studholme D.J."/>
            <person name="Pavlidis P."/>
            <person name="Sarris P.F."/>
        </authorList>
    </citation>
    <scope>NUCLEOTIDE SEQUENCE [LARGE SCALE GENOMIC DNA]</scope>
    <source>
        <strain evidence="2">cv. PFS-1207/04</strain>
    </source>
</reference>
<proteinExistence type="predicted"/>
<accession>A0ABQ7CMI4</accession>
<dbReference type="EMBL" id="QGKV02000759">
    <property type="protein sequence ID" value="KAF3560604.1"/>
    <property type="molecule type" value="Genomic_DNA"/>
</dbReference>